<keyword evidence="1" id="KW-1133">Transmembrane helix</keyword>
<evidence type="ECO:0000313" key="3">
    <source>
        <dbReference type="Proteomes" id="UP000029121"/>
    </source>
</evidence>
<keyword evidence="3" id="KW-1185">Reference proteome</keyword>
<evidence type="ECO:0000256" key="1">
    <source>
        <dbReference type="SAM" id="Phobius"/>
    </source>
</evidence>
<organism evidence="2 3">
    <name type="scientific">Capsella rubella</name>
    <dbReference type="NCBI Taxonomy" id="81985"/>
    <lineage>
        <taxon>Eukaryota</taxon>
        <taxon>Viridiplantae</taxon>
        <taxon>Streptophyta</taxon>
        <taxon>Embryophyta</taxon>
        <taxon>Tracheophyta</taxon>
        <taxon>Spermatophyta</taxon>
        <taxon>Magnoliopsida</taxon>
        <taxon>eudicotyledons</taxon>
        <taxon>Gunneridae</taxon>
        <taxon>Pentapetalae</taxon>
        <taxon>rosids</taxon>
        <taxon>malvids</taxon>
        <taxon>Brassicales</taxon>
        <taxon>Brassicaceae</taxon>
        <taxon>Camelineae</taxon>
        <taxon>Capsella</taxon>
    </lineage>
</organism>
<gene>
    <name evidence="2" type="ORF">CARUB_v10006901mg</name>
</gene>
<keyword evidence="1" id="KW-0472">Membrane</keyword>
<sequence>MGNCIHTLRSKHGNKVTDVWSDDEASTEKVKELPQDAPESKTGRKRCIKITLTRKQLELLLRQNPQGILFHRKWKPSLQTIVEFFWLQHLPTLSSNISLTEFNHKEMEIQAKLMEYRFHFMVAIMVSVIVVSLVYAAPRIVNILAYFWPLFASTAAFLAMAITFGGFQQLSEEATGETLMDYVAGRPGDSYRYD</sequence>
<protein>
    <submittedName>
        <fullName evidence="2">Uncharacterized protein</fullName>
    </submittedName>
</protein>
<dbReference type="PANTHER" id="PTHR34125:SF7">
    <property type="entry name" value="TRANSMEMBRANE PROTEIN"/>
    <property type="match status" value="1"/>
</dbReference>
<keyword evidence="1" id="KW-0812">Transmembrane</keyword>
<reference evidence="3" key="1">
    <citation type="journal article" date="2013" name="Nat. Genet.">
        <title>The Capsella rubella genome and the genomic consequences of rapid mating system evolution.</title>
        <authorList>
            <person name="Slotte T."/>
            <person name="Hazzouri K.M."/>
            <person name="Agren J.A."/>
            <person name="Koenig D."/>
            <person name="Maumus F."/>
            <person name="Guo Y.L."/>
            <person name="Steige K."/>
            <person name="Platts A.E."/>
            <person name="Escobar J.S."/>
            <person name="Newman L.K."/>
            <person name="Wang W."/>
            <person name="Mandakova T."/>
            <person name="Vello E."/>
            <person name="Smith L.M."/>
            <person name="Henz S.R."/>
            <person name="Steffen J."/>
            <person name="Takuno S."/>
            <person name="Brandvain Y."/>
            <person name="Coop G."/>
            <person name="Andolfatto P."/>
            <person name="Hu T.T."/>
            <person name="Blanchette M."/>
            <person name="Clark R.M."/>
            <person name="Quesneville H."/>
            <person name="Nordborg M."/>
            <person name="Gaut B.S."/>
            <person name="Lysak M.A."/>
            <person name="Jenkins J."/>
            <person name="Grimwood J."/>
            <person name="Chapman J."/>
            <person name="Prochnik S."/>
            <person name="Shu S."/>
            <person name="Rokhsar D."/>
            <person name="Schmutz J."/>
            <person name="Weigel D."/>
            <person name="Wright S.I."/>
        </authorList>
    </citation>
    <scope>NUCLEOTIDE SEQUENCE [LARGE SCALE GENOMIC DNA]</scope>
    <source>
        <strain evidence="3">cv. Monte Gargano</strain>
    </source>
</reference>
<dbReference type="eggNOG" id="ENOG502S7C1">
    <property type="taxonomic scope" value="Eukaryota"/>
</dbReference>
<name>R0GX72_9BRAS</name>
<dbReference type="PANTHER" id="PTHR34125">
    <property type="entry name" value="OS01G0762900 PROTEIN"/>
    <property type="match status" value="1"/>
</dbReference>
<proteinExistence type="predicted"/>
<feature type="transmembrane region" description="Helical" evidence="1">
    <location>
        <begin position="118"/>
        <end position="137"/>
    </location>
</feature>
<dbReference type="EMBL" id="KB870811">
    <property type="protein sequence ID" value="EOA15763.1"/>
    <property type="molecule type" value="Genomic_DNA"/>
</dbReference>
<accession>R0GX72</accession>
<dbReference type="STRING" id="81985.R0GX72"/>
<dbReference type="AlphaFoldDB" id="R0GX72"/>
<dbReference type="Proteomes" id="UP000029121">
    <property type="component" value="Unassembled WGS sequence"/>
</dbReference>
<evidence type="ECO:0000313" key="2">
    <source>
        <dbReference type="EMBL" id="EOA15763.1"/>
    </source>
</evidence>
<feature type="transmembrane region" description="Helical" evidence="1">
    <location>
        <begin position="143"/>
        <end position="164"/>
    </location>
</feature>